<dbReference type="GeneID" id="108050959"/>
<gene>
    <name evidence="3" type="primary">LOC108050959</name>
    <name evidence="1" type="synonym">108050959</name>
</gene>
<reference evidence="1" key="3">
    <citation type="submission" date="2025-05" db="UniProtKB">
        <authorList>
            <consortium name="EnsemblMetazoa"/>
        </authorList>
    </citation>
    <scope>IDENTIFICATION</scope>
</reference>
<protein>
    <submittedName>
        <fullName evidence="3">Uncharacterized protein LOC108050959</fullName>
    </submittedName>
</protein>
<dbReference type="EnsemblMetazoa" id="XM_017132877.1">
    <property type="protein sequence ID" value="XP_016988366.1"/>
    <property type="gene ID" value="LOC108050959"/>
</dbReference>
<dbReference type="RefSeq" id="XP_016988366.1">
    <property type="nucleotide sequence ID" value="XM_017132877.1"/>
</dbReference>
<accession>A0A6P4FTA0</accession>
<dbReference type="Proteomes" id="UP001652680">
    <property type="component" value="Unassembled WGS sequence"/>
</dbReference>
<dbReference type="AlphaFoldDB" id="A0A6P4FTA0"/>
<evidence type="ECO:0000313" key="2">
    <source>
        <dbReference type="Proteomes" id="UP001652680"/>
    </source>
</evidence>
<sequence>MRSTLKSRGKTRARAISHYHQQRTKRTPDIDMTSTCLPAIRATLPAPSFPFPSRKESRAPCVPSSLKPKSQSRRFEGIVAHGIFFQCGSSLLAHSHTDLISSLARHCVTLTGNHRSNHHHWIGNRNSTTQASSRCMCIVRKFAGGIPTSIGIVPHSCSRLLGLGQL</sequence>
<dbReference type="OrthoDB" id="7854200at2759"/>
<organism evidence="3">
    <name type="scientific">Drosophila rhopaloa</name>
    <name type="common">Fruit fly</name>
    <dbReference type="NCBI Taxonomy" id="1041015"/>
    <lineage>
        <taxon>Eukaryota</taxon>
        <taxon>Metazoa</taxon>
        <taxon>Ecdysozoa</taxon>
        <taxon>Arthropoda</taxon>
        <taxon>Hexapoda</taxon>
        <taxon>Insecta</taxon>
        <taxon>Pterygota</taxon>
        <taxon>Neoptera</taxon>
        <taxon>Endopterygota</taxon>
        <taxon>Diptera</taxon>
        <taxon>Brachycera</taxon>
        <taxon>Muscomorpha</taxon>
        <taxon>Ephydroidea</taxon>
        <taxon>Drosophilidae</taxon>
        <taxon>Drosophila</taxon>
        <taxon>Sophophora</taxon>
    </lineage>
</organism>
<evidence type="ECO:0000313" key="1">
    <source>
        <dbReference type="EnsemblMetazoa" id="XP_016988366.1"/>
    </source>
</evidence>
<reference evidence="3" key="2">
    <citation type="submission" date="2025-04" db="UniProtKB">
        <authorList>
            <consortium name="RefSeq"/>
        </authorList>
    </citation>
    <scope>IDENTIFICATION</scope>
</reference>
<proteinExistence type="predicted"/>
<evidence type="ECO:0000313" key="3">
    <source>
        <dbReference type="RefSeq" id="XP_016988366.1"/>
    </source>
</evidence>
<name>A0A6P4FTA0_DRORH</name>
<keyword evidence="2" id="KW-1185">Reference proteome</keyword>
<reference evidence="2" key="1">
    <citation type="journal article" date="2021" name="Elife">
        <title>Highly contiguous assemblies of 101 drosophilid genomes.</title>
        <authorList>
            <person name="Kim B.Y."/>
            <person name="Wang J.R."/>
            <person name="Miller D.E."/>
            <person name="Barmina O."/>
            <person name="Delaney E."/>
            <person name="Thompson A."/>
            <person name="Comeault A.A."/>
            <person name="Peede D."/>
            <person name="D'Agostino E.R."/>
            <person name="Pelaez J."/>
            <person name="Aguilar J.M."/>
            <person name="Haji D."/>
            <person name="Matsunaga T."/>
            <person name="Armstrong E.E."/>
            <person name="Zych M."/>
            <person name="Ogawa Y."/>
            <person name="Stamenkovic-Radak M."/>
            <person name="Jelic M."/>
            <person name="Veselinovic M.S."/>
            <person name="Tanaskovic M."/>
            <person name="Eric P."/>
            <person name="Gao J.J."/>
            <person name="Katoh T.K."/>
            <person name="Toda M.J."/>
            <person name="Watabe H."/>
            <person name="Watada M."/>
            <person name="Davis J.S."/>
            <person name="Moyle L.C."/>
            <person name="Manoli G."/>
            <person name="Bertolini E."/>
            <person name="Kostal V."/>
            <person name="Hawley R.S."/>
            <person name="Takahashi A."/>
            <person name="Jones C.D."/>
            <person name="Price D.K."/>
            <person name="Whiteman N."/>
            <person name="Kopp A."/>
            <person name="Matute D.R."/>
            <person name="Petrov D.A."/>
        </authorList>
    </citation>
    <scope>NUCLEOTIDE SEQUENCE [LARGE SCALE GENOMIC DNA]</scope>
</reference>